<dbReference type="Gene3D" id="3.40.30.10">
    <property type="entry name" value="Glutaredoxin"/>
    <property type="match status" value="1"/>
</dbReference>
<evidence type="ECO:0000259" key="9">
    <source>
        <dbReference type="PROSITE" id="PS51352"/>
    </source>
</evidence>
<dbReference type="PIRSF" id="PIRSF000077">
    <property type="entry name" value="Thioredoxin"/>
    <property type="match status" value="1"/>
</dbReference>
<dbReference type="PANTHER" id="PTHR45663">
    <property type="entry name" value="GEO12009P1"/>
    <property type="match status" value="1"/>
</dbReference>
<protein>
    <recommendedName>
        <fullName evidence="2 7">Thioredoxin</fullName>
    </recommendedName>
</protein>
<dbReference type="GO" id="GO:0045454">
    <property type="term" value="P:cell redox homeostasis"/>
    <property type="evidence" value="ECO:0007669"/>
    <property type="project" value="TreeGrafter"/>
</dbReference>
<keyword evidence="3" id="KW-0813">Transport</keyword>
<dbReference type="InterPro" id="IPR036249">
    <property type="entry name" value="Thioredoxin-like_sf"/>
</dbReference>
<evidence type="ECO:0000256" key="3">
    <source>
        <dbReference type="ARBA" id="ARBA00022448"/>
    </source>
</evidence>
<evidence type="ECO:0000313" key="10">
    <source>
        <dbReference type="EMBL" id="AQS58119.1"/>
    </source>
</evidence>
<feature type="disulfide bond" description="Redox-active" evidence="8">
    <location>
        <begin position="31"/>
        <end position="34"/>
    </location>
</feature>
<evidence type="ECO:0000256" key="2">
    <source>
        <dbReference type="ARBA" id="ARBA00020570"/>
    </source>
</evidence>
<sequence>MPATVREINGAELEQVISTGKVLVKFYSKTCGPCKMLKFVLNDVAKVVDDVEIVTIDFDENKDILEKYAVSSYPTMIVFKDGKEVERVKGLQQKPKIIQMLS</sequence>
<keyword evidence="11" id="KW-1185">Reference proteome</keyword>
<dbReference type="PANTHER" id="PTHR45663:SF11">
    <property type="entry name" value="GEO12009P1"/>
    <property type="match status" value="1"/>
</dbReference>
<evidence type="ECO:0000256" key="6">
    <source>
        <dbReference type="ARBA" id="ARBA00023284"/>
    </source>
</evidence>
<dbReference type="AlphaFoldDB" id="A0A1S6ITL0"/>
<proteinExistence type="inferred from homology"/>
<accession>A0A1S6ITL0</accession>
<dbReference type="GO" id="GO:0005829">
    <property type="term" value="C:cytosol"/>
    <property type="evidence" value="ECO:0007669"/>
    <property type="project" value="TreeGrafter"/>
</dbReference>
<dbReference type="InterPro" id="IPR013766">
    <property type="entry name" value="Thioredoxin_domain"/>
</dbReference>
<gene>
    <name evidence="10" type="ORF">B0537_02830</name>
</gene>
<comment type="similarity">
    <text evidence="1 7">Belongs to the thioredoxin family.</text>
</comment>
<evidence type="ECO:0000256" key="5">
    <source>
        <dbReference type="ARBA" id="ARBA00023157"/>
    </source>
</evidence>
<keyword evidence="4" id="KW-0249">Electron transport</keyword>
<keyword evidence="5 8" id="KW-1015">Disulfide bond</keyword>
<dbReference type="InterPro" id="IPR005746">
    <property type="entry name" value="Thioredoxin"/>
</dbReference>
<reference evidence="10 11" key="1">
    <citation type="journal article" date="2016" name="Int. J. Syst. Evol. Microbiol.">
        <title>Desulfotomaculum ferrireducens sp. nov., a moderately thermophilic sulfate-reducing and dissimilatory Fe(III)-reducing bacterium isolated from compost.</title>
        <authorList>
            <person name="Yang G."/>
            <person name="Guo J."/>
            <person name="Zhuang L."/>
            <person name="Yuan Y."/>
            <person name="Zhou S."/>
        </authorList>
    </citation>
    <scope>NUCLEOTIDE SEQUENCE [LARGE SCALE GENOMIC DNA]</scope>
    <source>
        <strain evidence="10 11">GSS09</strain>
    </source>
</reference>
<feature type="domain" description="Thioredoxin" evidence="9">
    <location>
        <begin position="1"/>
        <end position="102"/>
    </location>
</feature>
<dbReference type="InterPro" id="IPR017937">
    <property type="entry name" value="Thioredoxin_CS"/>
</dbReference>
<evidence type="ECO:0000313" key="11">
    <source>
        <dbReference type="Proteomes" id="UP000189464"/>
    </source>
</evidence>
<dbReference type="KEGG" id="dfg:B0537_02830"/>
<evidence type="ECO:0000256" key="7">
    <source>
        <dbReference type="PIRNR" id="PIRNR000077"/>
    </source>
</evidence>
<dbReference type="PROSITE" id="PS00194">
    <property type="entry name" value="THIOREDOXIN_1"/>
    <property type="match status" value="1"/>
</dbReference>
<dbReference type="Proteomes" id="UP000189464">
    <property type="component" value="Chromosome"/>
</dbReference>
<dbReference type="STRING" id="1833852.B0537_02830"/>
<evidence type="ECO:0000256" key="4">
    <source>
        <dbReference type="ARBA" id="ARBA00022982"/>
    </source>
</evidence>
<keyword evidence="6 8" id="KW-0676">Redox-active center</keyword>
<dbReference type="GO" id="GO:0015035">
    <property type="term" value="F:protein-disulfide reductase activity"/>
    <property type="evidence" value="ECO:0007669"/>
    <property type="project" value="InterPro"/>
</dbReference>
<dbReference type="EMBL" id="CP019698">
    <property type="protein sequence ID" value="AQS58119.1"/>
    <property type="molecule type" value="Genomic_DNA"/>
</dbReference>
<dbReference type="Pfam" id="PF00085">
    <property type="entry name" value="Thioredoxin"/>
    <property type="match status" value="1"/>
</dbReference>
<dbReference type="CDD" id="cd02947">
    <property type="entry name" value="TRX_family"/>
    <property type="match status" value="1"/>
</dbReference>
<name>A0A1S6ITL0_9FIRM</name>
<dbReference type="OrthoDB" id="9790390at2"/>
<evidence type="ECO:0000256" key="1">
    <source>
        <dbReference type="ARBA" id="ARBA00008987"/>
    </source>
</evidence>
<dbReference type="RefSeq" id="WP_077713081.1">
    <property type="nucleotide sequence ID" value="NZ_CP019698.1"/>
</dbReference>
<dbReference type="PROSITE" id="PS51352">
    <property type="entry name" value="THIOREDOXIN_2"/>
    <property type="match status" value="1"/>
</dbReference>
<organism evidence="10 11">
    <name type="scientific">Desulforamulus ferrireducens</name>
    <dbReference type="NCBI Taxonomy" id="1833852"/>
    <lineage>
        <taxon>Bacteria</taxon>
        <taxon>Bacillati</taxon>
        <taxon>Bacillota</taxon>
        <taxon>Clostridia</taxon>
        <taxon>Eubacteriales</taxon>
        <taxon>Peptococcaceae</taxon>
        <taxon>Desulforamulus</taxon>
    </lineage>
</organism>
<evidence type="ECO:0000256" key="8">
    <source>
        <dbReference type="PIRSR" id="PIRSR000077-4"/>
    </source>
</evidence>
<dbReference type="SUPFAM" id="SSF52833">
    <property type="entry name" value="Thioredoxin-like"/>
    <property type="match status" value="1"/>
</dbReference>